<proteinExistence type="predicted"/>
<organism evidence="1 2">
    <name type="scientific">Hygrophoropsis aurantiaca</name>
    <dbReference type="NCBI Taxonomy" id="72124"/>
    <lineage>
        <taxon>Eukaryota</taxon>
        <taxon>Fungi</taxon>
        <taxon>Dikarya</taxon>
        <taxon>Basidiomycota</taxon>
        <taxon>Agaricomycotina</taxon>
        <taxon>Agaricomycetes</taxon>
        <taxon>Agaricomycetidae</taxon>
        <taxon>Boletales</taxon>
        <taxon>Coniophorineae</taxon>
        <taxon>Hygrophoropsidaceae</taxon>
        <taxon>Hygrophoropsis</taxon>
    </lineage>
</organism>
<evidence type="ECO:0000313" key="1">
    <source>
        <dbReference type="EMBL" id="KAH7914929.1"/>
    </source>
</evidence>
<accession>A0ACB8APS9</accession>
<gene>
    <name evidence="1" type="ORF">BJ138DRAFT_999122</name>
</gene>
<name>A0ACB8APS9_9AGAM</name>
<reference evidence="1" key="1">
    <citation type="journal article" date="2021" name="New Phytol.">
        <title>Evolutionary innovations through gain and loss of genes in the ectomycorrhizal Boletales.</title>
        <authorList>
            <person name="Wu G."/>
            <person name="Miyauchi S."/>
            <person name="Morin E."/>
            <person name="Kuo A."/>
            <person name="Drula E."/>
            <person name="Varga T."/>
            <person name="Kohler A."/>
            <person name="Feng B."/>
            <person name="Cao Y."/>
            <person name="Lipzen A."/>
            <person name="Daum C."/>
            <person name="Hundley H."/>
            <person name="Pangilinan J."/>
            <person name="Johnson J."/>
            <person name="Barry K."/>
            <person name="LaButti K."/>
            <person name="Ng V."/>
            <person name="Ahrendt S."/>
            <person name="Min B."/>
            <person name="Choi I.G."/>
            <person name="Park H."/>
            <person name="Plett J.M."/>
            <person name="Magnuson J."/>
            <person name="Spatafora J.W."/>
            <person name="Nagy L.G."/>
            <person name="Henrissat B."/>
            <person name="Grigoriev I.V."/>
            <person name="Yang Z.L."/>
            <person name="Xu J."/>
            <person name="Martin F.M."/>
        </authorList>
    </citation>
    <scope>NUCLEOTIDE SEQUENCE</scope>
    <source>
        <strain evidence="1">ATCC 28755</strain>
    </source>
</reference>
<comment type="caution">
    <text evidence="1">The sequence shown here is derived from an EMBL/GenBank/DDBJ whole genome shotgun (WGS) entry which is preliminary data.</text>
</comment>
<dbReference type="EMBL" id="MU267607">
    <property type="protein sequence ID" value="KAH7914929.1"/>
    <property type="molecule type" value="Genomic_DNA"/>
</dbReference>
<protein>
    <submittedName>
        <fullName evidence="1">Uncharacterized protein</fullName>
    </submittedName>
</protein>
<sequence length="319" mass="34324">MASTFHRLTTGIGFTSPHRTSISMEQHTTLFMPSRVADMGTAIKVVSVPTLPDIRGLPASTLVLDEVTGGVKAIVNARSLTALRTAAGSVLATRLLASKTPLKLLAFGAGKQIEAHVDLHIRAFSSIQSCIIVNRTINDRVNLLAANLRTRHPQVSFDYLSSHADQPSDDDSNALIAHVRNAQIICTATSSTEPLFQSEWVTSGTHINLIGSYKPTMREVDDKLINRAGRVVVDSREACAIEAGDLIQARFPKSKLVELGEVVSDELIPLVSKCAEIRASGDVTIFKSVGVGLQDVAIADLVVSKAEQMAIGMRVEDYD</sequence>
<keyword evidence="2" id="KW-1185">Reference proteome</keyword>
<evidence type="ECO:0000313" key="2">
    <source>
        <dbReference type="Proteomes" id="UP000790377"/>
    </source>
</evidence>
<dbReference type="Proteomes" id="UP000790377">
    <property type="component" value="Unassembled WGS sequence"/>
</dbReference>